<proteinExistence type="predicted"/>
<comment type="caution">
    <text evidence="2">The sequence shown here is derived from an EMBL/GenBank/DDBJ whole genome shotgun (WGS) entry which is preliminary data.</text>
</comment>
<evidence type="ECO:0000256" key="1">
    <source>
        <dbReference type="SAM" id="MobiDB-lite"/>
    </source>
</evidence>
<feature type="compositionally biased region" description="Basic and acidic residues" evidence="1">
    <location>
        <begin position="75"/>
        <end position="95"/>
    </location>
</feature>
<sequence>MNQQFRNMDVNGRDRDYGQRTGGAQFYDYVNGAPADRQHQHYQQGGRDVTYDSAHAQGRNYEATGSTRTSIDQQRPSDRSYEAKYDGKWQGDLDSRGASNTSSTQRDTINRPGSASPAHRTSVTPDSHKVSGSYKETTSSDGKSTEASYKASDKTHTTSGVHSESTKVKESEQVKTHTTAGDTK</sequence>
<evidence type="ECO:0000313" key="2">
    <source>
        <dbReference type="EMBL" id="GAU89238.1"/>
    </source>
</evidence>
<dbReference type="EMBL" id="BDGG01000001">
    <property type="protein sequence ID" value="GAU89238.1"/>
    <property type="molecule type" value="Genomic_DNA"/>
</dbReference>
<keyword evidence="3" id="KW-1185">Reference proteome</keyword>
<feature type="compositionally biased region" description="Basic and acidic residues" evidence="1">
    <location>
        <begin position="164"/>
        <end position="175"/>
    </location>
</feature>
<dbReference type="Proteomes" id="UP000186922">
    <property type="component" value="Unassembled WGS sequence"/>
</dbReference>
<reference evidence="2 3" key="1">
    <citation type="journal article" date="2016" name="Nat. Commun.">
        <title>Extremotolerant tardigrade genome and improved radiotolerance of human cultured cells by tardigrade-unique protein.</title>
        <authorList>
            <person name="Hashimoto T."/>
            <person name="Horikawa D.D."/>
            <person name="Saito Y."/>
            <person name="Kuwahara H."/>
            <person name="Kozuka-Hata H."/>
            <person name="Shin-I T."/>
            <person name="Minakuchi Y."/>
            <person name="Ohishi K."/>
            <person name="Motoyama A."/>
            <person name="Aizu T."/>
            <person name="Enomoto A."/>
            <person name="Kondo K."/>
            <person name="Tanaka S."/>
            <person name="Hara Y."/>
            <person name="Koshikawa S."/>
            <person name="Sagara H."/>
            <person name="Miura T."/>
            <person name="Yokobori S."/>
            <person name="Miyagawa K."/>
            <person name="Suzuki Y."/>
            <person name="Kubo T."/>
            <person name="Oyama M."/>
            <person name="Kohara Y."/>
            <person name="Fujiyama A."/>
            <person name="Arakawa K."/>
            <person name="Katayama T."/>
            <person name="Toyoda A."/>
            <person name="Kunieda T."/>
        </authorList>
    </citation>
    <scope>NUCLEOTIDE SEQUENCE [LARGE SCALE GENOMIC DNA]</scope>
    <source>
        <strain evidence="2 3">YOKOZUNA-1</strain>
    </source>
</reference>
<gene>
    <name evidence="2" type="primary">RvY_01813</name>
    <name evidence="2" type="synonym">RvY_01813.2</name>
    <name evidence="2" type="ORF">RvY_01813-2</name>
</gene>
<dbReference type="AlphaFoldDB" id="A0A1D1USS7"/>
<accession>A0A1D1USS7</accession>
<feature type="region of interest" description="Disordered" evidence="1">
    <location>
        <begin position="1"/>
        <end position="184"/>
    </location>
</feature>
<name>A0A1D1USS7_RAMVA</name>
<feature type="compositionally biased region" description="Polar residues" evidence="1">
    <location>
        <begin position="63"/>
        <end position="74"/>
    </location>
</feature>
<protein>
    <submittedName>
        <fullName evidence="2">Uncharacterized protein</fullName>
    </submittedName>
</protein>
<organism evidence="2 3">
    <name type="scientific">Ramazzottius varieornatus</name>
    <name type="common">Water bear</name>
    <name type="synonym">Tardigrade</name>
    <dbReference type="NCBI Taxonomy" id="947166"/>
    <lineage>
        <taxon>Eukaryota</taxon>
        <taxon>Metazoa</taxon>
        <taxon>Ecdysozoa</taxon>
        <taxon>Tardigrada</taxon>
        <taxon>Eutardigrada</taxon>
        <taxon>Parachela</taxon>
        <taxon>Hypsibioidea</taxon>
        <taxon>Ramazzottiidae</taxon>
        <taxon>Ramazzottius</taxon>
    </lineage>
</organism>
<feature type="compositionally biased region" description="Polar residues" evidence="1">
    <location>
        <begin position="134"/>
        <end position="147"/>
    </location>
</feature>
<evidence type="ECO:0000313" key="3">
    <source>
        <dbReference type="Proteomes" id="UP000186922"/>
    </source>
</evidence>
<feature type="compositionally biased region" description="Polar residues" evidence="1">
    <location>
        <begin position="97"/>
        <end position="125"/>
    </location>
</feature>